<comment type="caution">
    <text evidence="1">The sequence shown here is derived from an EMBL/GenBank/DDBJ whole genome shotgun (WGS) entry which is preliminary data.</text>
</comment>
<accession>A0AAD5CNN5</accession>
<dbReference type="Proteomes" id="UP001206925">
    <property type="component" value="Unassembled WGS sequence"/>
</dbReference>
<sequence>IKKKLSQDSNCVNADGRSFDCIDSCSSSDELSQNTCNQNLMRKRRIVSNDFLCIINILKILMVDVVKDYNLQTGSRQLSKIISIEIGLLEVITGRLDNKLGWPRFGMGTF</sequence>
<evidence type="ECO:0000313" key="2">
    <source>
        <dbReference type="Proteomes" id="UP001206925"/>
    </source>
</evidence>
<dbReference type="EMBL" id="JAMZMK010007403">
    <property type="protein sequence ID" value="KAI7744952.1"/>
    <property type="molecule type" value="Genomic_DNA"/>
</dbReference>
<keyword evidence="2" id="KW-1185">Reference proteome</keyword>
<dbReference type="AlphaFoldDB" id="A0AAD5CNN5"/>
<name>A0AAD5CNN5_AMBAR</name>
<feature type="non-terminal residue" evidence="1">
    <location>
        <position position="1"/>
    </location>
</feature>
<proteinExistence type="predicted"/>
<evidence type="ECO:0000313" key="1">
    <source>
        <dbReference type="EMBL" id="KAI7744952.1"/>
    </source>
</evidence>
<feature type="non-terminal residue" evidence="1">
    <location>
        <position position="110"/>
    </location>
</feature>
<gene>
    <name evidence="1" type="ORF">M8C21_027073</name>
</gene>
<protein>
    <submittedName>
        <fullName evidence="1">Uncharacterized protein</fullName>
    </submittedName>
</protein>
<reference evidence="1" key="1">
    <citation type="submission" date="2022-06" db="EMBL/GenBank/DDBJ databases">
        <title>Uncovering the hologenomic basis of an extraordinary plant invasion.</title>
        <authorList>
            <person name="Bieker V.C."/>
            <person name="Martin M.D."/>
            <person name="Gilbert T."/>
            <person name="Hodgins K."/>
            <person name="Battlay P."/>
            <person name="Petersen B."/>
            <person name="Wilson J."/>
        </authorList>
    </citation>
    <scope>NUCLEOTIDE SEQUENCE</scope>
    <source>
        <strain evidence="1">AA19_3_7</strain>
        <tissue evidence="1">Leaf</tissue>
    </source>
</reference>
<organism evidence="1 2">
    <name type="scientific">Ambrosia artemisiifolia</name>
    <name type="common">Common ragweed</name>
    <dbReference type="NCBI Taxonomy" id="4212"/>
    <lineage>
        <taxon>Eukaryota</taxon>
        <taxon>Viridiplantae</taxon>
        <taxon>Streptophyta</taxon>
        <taxon>Embryophyta</taxon>
        <taxon>Tracheophyta</taxon>
        <taxon>Spermatophyta</taxon>
        <taxon>Magnoliopsida</taxon>
        <taxon>eudicotyledons</taxon>
        <taxon>Gunneridae</taxon>
        <taxon>Pentapetalae</taxon>
        <taxon>asterids</taxon>
        <taxon>campanulids</taxon>
        <taxon>Asterales</taxon>
        <taxon>Asteraceae</taxon>
        <taxon>Asteroideae</taxon>
        <taxon>Heliantheae alliance</taxon>
        <taxon>Heliantheae</taxon>
        <taxon>Ambrosia</taxon>
    </lineage>
</organism>